<gene>
    <name evidence="1" type="ORF">SAMN02745673_01883</name>
</gene>
<dbReference type="OrthoDB" id="9917064at2"/>
<reference evidence="1 2" key="1">
    <citation type="submission" date="2017-02" db="EMBL/GenBank/DDBJ databases">
        <authorList>
            <person name="Peterson S.W."/>
        </authorList>
    </citation>
    <scope>NUCLEOTIDE SEQUENCE [LARGE SCALE GENOMIC DNA]</scope>
    <source>
        <strain evidence="1 2">DSM 45154</strain>
    </source>
</reference>
<dbReference type="AlphaFoldDB" id="A0A1T4PMN8"/>
<evidence type="ECO:0000313" key="2">
    <source>
        <dbReference type="Proteomes" id="UP000190637"/>
    </source>
</evidence>
<keyword evidence="2" id="KW-1185">Reference proteome</keyword>
<protein>
    <submittedName>
        <fullName evidence="1">Uncharacterized protein</fullName>
    </submittedName>
</protein>
<dbReference type="RefSeq" id="WP_078761221.1">
    <property type="nucleotide sequence ID" value="NZ_FUWS01000004.1"/>
</dbReference>
<sequence>MTTPAPQDINLSINTAFGSAAEREVHTFSSGAVSISIRTHGHAVIIDGTSDGQWGVSIDPDDAAAMAGHDTVTDSFSKALDIARSALPAS</sequence>
<dbReference type="Proteomes" id="UP000190637">
    <property type="component" value="Unassembled WGS sequence"/>
</dbReference>
<name>A0A1T4PMN8_9ACTN</name>
<proteinExistence type="predicted"/>
<dbReference type="STRING" id="1122192.SAMN02745673_01883"/>
<evidence type="ECO:0000313" key="1">
    <source>
        <dbReference type="EMBL" id="SJZ92477.1"/>
    </source>
</evidence>
<dbReference type="EMBL" id="FUWS01000004">
    <property type="protein sequence ID" value="SJZ92477.1"/>
    <property type="molecule type" value="Genomic_DNA"/>
</dbReference>
<accession>A0A1T4PMN8</accession>
<organism evidence="1 2">
    <name type="scientific">Marinactinospora thermotolerans DSM 45154</name>
    <dbReference type="NCBI Taxonomy" id="1122192"/>
    <lineage>
        <taxon>Bacteria</taxon>
        <taxon>Bacillati</taxon>
        <taxon>Actinomycetota</taxon>
        <taxon>Actinomycetes</taxon>
        <taxon>Streptosporangiales</taxon>
        <taxon>Nocardiopsidaceae</taxon>
        <taxon>Marinactinospora</taxon>
    </lineage>
</organism>